<dbReference type="Gene3D" id="3.30.559.10">
    <property type="entry name" value="Chloramphenicol acetyltransferase-like domain"/>
    <property type="match status" value="2"/>
</dbReference>
<dbReference type="InParanoid" id="D8QR61"/>
<dbReference type="InterPro" id="IPR050317">
    <property type="entry name" value="Plant_Fungal_Acyltransferase"/>
</dbReference>
<comment type="similarity">
    <text evidence="1">Belongs to the plant acyltransferase family.</text>
</comment>
<dbReference type="PANTHER" id="PTHR31642:SF328">
    <property type="entry name" value="BAHD FAMILY ACYLTRANSFERASE"/>
    <property type="match status" value="1"/>
</dbReference>
<dbReference type="Pfam" id="PF02458">
    <property type="entry name" value="Transferase"/>
    <property type="match status" value="2"/>
</dbReference>
<dbReference type="KEGG" id="smo:SELMODRAFT_402594"/>
<dbReference type="GO" id="GO:0016747">
    <property type="term" value="F:acyltransferase activity, transferring groups other than amino-acyl groups"/>
    <property type="evidence" value="ECO:0000318"/>
    <property type="project" value="GO_Central"/>
</dbReference>
<proteinExistence type="inferred from homology"/>
<name>D8QR61_SELML</name>
<dbReference type="HOGENOM" id="CLU_014546_2_0_1"/>
<dbReference type="AlphaFoldDB" id="D8QR61"/>
<dbReference type="EMBL" id="GL377565">
    <property type="protein sequence ID" value="EFJ37927.1"/>
    <property type="molecule type" value="Genomic_DNA"/>
</dbReference>
<keyword evidence="3" id="KW-1185">Reference proteome</keyword>
<evidence type="ECO:0000313" key="3">
    <source>
        <dbReference type="Proteomes" id="UP000001514"/>
    </source>
</evidence>
<accession>D8QR61</accession>
<dbReference type="Gramene" id="EFJ37927">
    <property type="protein sequence ID" value="EFJ37927"/>
    <property type="gene ID" value="SELMODRAFT_402594"/>
</dbReference>
<dbReference type="STRING" id="88036.D8QR61"/>
<gene>
    <name evidence="2" type="ORF">SELMODRAFT_402594</name>
</gene>
<evidence type="ECO:0000313" key="2">
    <source>
        <dbReference type="EMBL" id="EFJ37927.1"/>
    </source>
</evidence>
<evidence type="ECO:0000256" key="1">
    <source>
        <dbReference type="ARBA" id="ARBA00009861"/>
    </source>
</evidence>
<sequence>MEVASNVRELIKPANSSPPPRPSILLSCLDQIAPRVYMPFLYFFARFIPSNQLKLSLSKTLSLFYPLAGRYKLLPNQALEIQCCDSGIEFFEALASKSLEEELGSFHEFNPSLDSLASREAFPTQETTELPLRSRWSCHSRFRESLGADFLRPGASRQSATLGNDPCSCNLTQFPPESTPAEYQIEPPPFPDTSNVERSILSFTSSGIRSLLKSDTTATRFEILAAHLWIAITRARTELSLLQPHEETRLGFAVNGRKRFNPPIPDGFLGNAVFLAIASSSIEQLLAGSIDGVVNLIQEAKRRITHQHMLSTAAWIASRKCPLEISLSFNHSDLVISSWQRLEIAGADFGSGKPVFAGTMGIVWAGVAIIFPEIEGNDRLVVNTMLERDQMDVVRRDPGLIV</sequence>
<dbReference type="InterPro" id="IPR023213">
    <property type="entry name" value="CAT-like_dom_sf"/>
</dbReference>
<dbReference type="Proteomes" id="UP000001514">
    <property type="component" value="Unassembled WGS sequence"/>
</dbReference>
<reference evidence="2 3" key="1">
    <citation type="journal article" date="2011" name="Science">
        <title>The Selaginella genome identifies genetic changes associated with the evolution of vascular plants.</title>
        <authorList>
            <person name="Banks J.A."/>
            <person name="Nishiyama T."/>
            <person name="Hasebe M."/>
            <person name="Bowman J.L."/>
            <person name="Gribskov M."/>
            <person name="dePamphilis C."/>
            <person name="Albert V.A."/>
            <person name="Aono N."/>
            <person name="Aoyama T."/>
            <person name="Ambrose B.A."/>
            <person name="Ashton N.W."/>
            <person name="Axtell M.J."/>
            <person name="Barker E."/>
            <person name="Barker M.S."/>
            <person name="Bennetzen J.L."/>
            <person name="Bonawitz N.D."/>
            <person name="Chapple C."/>
            <person name="Cheng C."/>
            <person name="Correa L.G."/>
            <person name="Dacre M."/>
            <person name="DeBarry J."/>
            <person name="Dreyer I."/>
            <person name="Elias M."/>
            <person name="Engstrom E.M."/>
            <person name="Estelle M."/>
            <person name="Feng L."/>
            <person name="Finet C."/>
            <person name="Floyd S.K."/>
            <person name="Frommer W.B."/>
            <person name="Fujita T."/>
            <person name="Gramzow L."/>
            <person name="Gutensohn M."/>
            <person name="Harholt J."/>
            <person name="Hattori M."/>
            <person name="Heyl A."/>
            <person name="Hirai T."/>
            <person name="Hiwatashi Y."/>
            <person name="Ishikawa M."/>
            <person name="Iwata M."/>
            <person name="Karol K.G."/>
            <person name="Koehler B."/>
            <person name="Kolukisaoglu U."/>
            <person name="Kubo M."/>
            <person name="Kurata T."/>
            <person name="Lalonde S."/>
            <person name="Li K."/>
            <person name="Li Y."/>
            <person name="Litt A."/>
            <person name="Lyons E."/>
            <person name="Manning G."/>
            <person name="Maruyama T."/>
            <person name="Michael T.P."/>
            <person name="Mikami K."/>
            <person name="Miyazaki S."/>
            <person name="Morinaga S."/>
            <person name="Murata T."/>
            <person name="Mueller-Roeber B."/>
            <person name="Nelson D.R."/>
            <person name="Obara M."/>
            <person name="Oguri Y."/>
            <person name="Olmstead R.G."/>
            <person name="Onodera N."/>
            <person name="Petersen B.L."/>
            <person name="Pils B."/>
            <person name="Prigge M."/>
            <person name="Rensing S.A."/>
            <person name="Riano-Pachon D.M."/>
            <person name="Roberts A.W."/>
            <person name="Sato Y."/>
            <person name="Scheller H.V."/>
            <person name="Schulz B."/>
            <person name="Schulz C."/>
            <person name="Shakirov E.V."/>
            <person name="Shibagaki N."/>
            <person name="Shinohara N."/>
            <person name="Shippen D.E."/>
            <person name="Soerensen I."/>
            <person name="Sotooka R."/>
            <person name="Sugimoto N."/>
            <person name="Sugita M."/>
            <person name="Sumikawa N."/>
            <person name="Tanurdzic M."/>
            <person name="Theissen G."/>
            <person name="Ulvskov P."/>
            <person name="Wakazuki S."/>
            <person name="Weng J.K."/>
            <person name="Willats W.W."/>
            <person name="Wipf D."/>
            <person name="Wolf P.G."/>
            <person name="Yang L."/>
            <person name="Zimmer A.D."/>
            <person name="Zhu Q."/>
            <person name="Mitros T."/>
            <person name="Hellsten U."/>
            <person name="Loque D."/>
            <person name="Otillar R."/>
            <person name="Salamov A."/>
            <person name="Schmutz J."/>
            <person name="Shapiro H."/>
            <person name="Lindquist E."/>
            <person name="Lucas S."/>
            <person name="Rokhsar D."/>
            <person name="Grigoriev I.V."/>
        </authorList>
    </citation>
    <scope>NUCLEOTIDE SEQUENCE [LARGE SCALE GENOMIC DNA]</scope>
</reference>
<organism evidence="3">
    <name type="scientific">Selaginella moellendorffii</name>
    <name type="common">Spikemoss</name>
    <dbReference type="NCBI Taxonomy" id="88036"/>
    <lineage>
        <taxon>Eukaryota</taxon>
        <taxon>Viridiplantae</taxon>
        <taxon>Streptophyta</taxon>
        <taxon>Embryophyta</taxon>
        <taxon>Tracheophyta</taxon>
        <taxon>Lycopodiopsida</taxon>
        <taxon>Selaginellales</taxon>
        <taxon>Selaginellaceae</taxon>
        <taxon>Selaginella</taxon>
    </lineage>
</organism>
<protein>
    <submittedName>
        <fullName evidence="2">Uncharacterized protein</fullName>
    </submittedName>
</protein>
<dbReference type="PANTHER" id="PTHR31642">
    <property type="entry name" value="TRICHOTHECENE 3-O-ACETYLTRANSFERASE"/>
    <property type="match status" value="1"/>
</dbReference>